<dbReference type="Proteomes" id="UP000315377">
    <property type="component" value="Chromosome"/>
</dbReference>
<gene>
    <name evidence="2" type="ORF">FLT43_22290</name>
</gene>
<feature type="domain" description="Copper amine oxidase-like N-terminal" evidence="1">
    <location>
        <begin position="94"/>
        <end position="191"/>
    </location>
</feature>
<sequence>MMILSKTKWKFISMSLLVVLLTGKITYAAENFFWSDVEPALSCYTSRDGEAKEMGVVVDGKKVSQDILPCEEAKKNRVIVLVNGNYLHTGAGTGAEPFIEKGRTMIPLRALGDGFGFEVGWEQSEGKITLNKGDKSIMMYTGKTEMLVDGKEVSFEEAAPMVKNGVTFLPVRQLADILGVKVDWDGKTRTATFTEKE</sequence>
<dbReference type="InterPro" id="IPR036582">
    <property type="entry name" value="Mao_N_sf"/>
</dbReference>
<evidence type="ECO:0000259" key="1">
    <source>
        <dbReference type="Pfam" id="PF07833"/>
    </source>
</evidence>
<protein>
    <submittedName>
        <fullName evidence="2">Copper amine oxidase N-terminal domain-containing protein</fullName>
    </submittedName>
</protein>
<name>A0AAP9DX72_PANTH</name>
<reference evidence="2 3" key="1">
    <citation type="submission" date="2019-07" db="EMBL/GenBank/DDBJ databases">
        <title>Paenibacillus thiaminolyticus NRRL B-4156.</title>
        <authorList>
            <person name="Hehnly C."/>
            <person name="Zhang L."/>
        </authorList>
    </citation>
    <scope>NUCLEOTIDE SEQUENCE [LARGE SCALE GENOMIC DNA]</scope>
    <source>
        <strain evidence="2 3">NRRL B-4156</strain>
    </source>
</reference>
<organism evidence="2 3">
    <name type="scientific">Paenibacillus thiaminolyticus</name>
    <name type="common">Bacillus thiaminolyticus</name>
    <dbReference type="NCBI Taxonomy" id="49283"/>
    <lineage>
        <taxon>Bacteria</taxon>
        <taxon>Bacillati</taxon>
        <taxon>Bacillota</taxon>
        <taxon>Bacilli</taxon>
        <taxon>Bacillales</taxon>
        <taxon>Paenibacillaceae</taxon>
        <taxon>Paenibacillus</taxon>
    </lineage>
</organism>
<dbReference type="Gene3D" id="3.30.457.10">
    <property type="entry name" value="Copper amine oxidase-like, N-terminal domain"/>
    <property type="match status" value="1"/>
</dbReference>
<dbReference type="Pfam" id="PF07833">
    <property type="entry name" value="Cu_amine_oxidN1"/>
    <property type="match status" value="1"/>
</dbReference>
<dbReference type="InterPro" id="IPR012854">
    <property type="entry name" value="Cu_amine_oxidase-like_N"/>
</dbReference>
<accession>A0AAP9DX72</accession>
<dbReference type="EMBL" id="CP041405">
    <property type="protein sequence ID" value="QDM45902.1"/>
    <property type="molecule type" value="Genomic_DNA"/>
</dbReference>
<proteinExistence type="predicted"/>
<evidence type="ECO:0000313" key="3">
    <source>
        <dbReference type="Proteomes" id="UP000315377"/>
    </source>
</evidence>
<dbReference type="AlphaFoldDB" id="A0AAP9DX72"/>
<dbReference type="SUPFAM" id="SSF55383">
    <property type="entry name" value="Copper amine oxidase, domain N"/>
    <property type="match status" value="1"/>
</dbReference>
<evidence type="ECO:0000313" key="2">
    <source>
        <dbReference type="EMBL" id="QDM45902.1"/>
    </source>
</evidence>